<dbReference type="EnsemblPlants" id="OMERI01G35140.1">
    <property type="protein sequence ID" value="OMERI01G35140.1"/>
    <property type="gene ID" value="OMERI01G35140"/>
</dbReference>
<organism evidence="2">
    <name type="scientific">Oryza meridionalis</name>
    <dbReference type="NCBI Taxonomy" id="40149"/>
    <lineage>
        <taxon>Eukaryota</taxon>
        <taxon>Viridiplantae</taxon>
        <taxon>Streptophyta</taxon>
        <taxon>Embryophyta</taxon>
        <taxon>Tracheophyta</taxon>
        <taxon>Spermatophyta</taxon>
        <taxon>Magnoliopsida</taxon>
        <taxon>Liliopsida</taxon>
        <taxon>Poales</taxon>
        <taxon>Poaceae</taxon>
        <taxon>BOP clade</taxon>
        <taxon>Oryzoideae</taxon>
        <taxon>Oryzeae</taxon>
        <taxon>Oryzinae</taxon>
        <taxon>Oryza</taxon>
    </lineage>
</organism>
<sequence>MGGPAPPPAASGLPSDDTHELGGDAVDDDEDDNLRGDVFAPLTPPLSPPGRTVADGPPPPPRALDRLISLRHSSLELLPLFLLILAASTNTTSDHCTRSYANNISESLATIQRYDLVS</sequence>
<dbReference type="Proteomes" id="UP000008021">
    <property type="component" value="Chromosome 1"/>
</dbReference>
<reference evidence="2" key="1">
    <citation type="submission" date="2015-04" db="UniProtKB">
        <authorList>
            <consortium name="EnsemblPlants"/>
        </authorList>
    </citation>
    <scope>IDENTIFICATION</scope>
</reference>
<name>A0A0E0CAP0_9ORYZ</name>
<evidence type="ECO:0000313" key="2">
    <source>
        <dbReference type="EnsemblPlants" id="OMERI01G35140.1"/>
    </source>
</evidence>
<dbReference type="AlphaFoldDB" id="A0A0E0CAP0"/>
<proteinExistence type="predicted"/>
<reference evidence="2" key="2">
    <citation type="submission" date="2018-05" db="EMBL/GenBank/DDBJ databases">
        <title>OmerRS3 (Oryza meridionalis Reference Sequence Version 3).</title>
        <authorList>
            <person name="Zhang J."/>
            <person name="Kudrna D."/>
            <person name="Lee S."/>
            <person name="Talag J."/>
            <person name="Welchert J."/>
            <person name="Wing R.A."/>
        </authorList>
    </citation>
    <scope>NUCLEOTIDE SEQUENCE [LARGE SCALE GENOMIC DNA]</scope>
    <source>
        <strain evidence="2">cv. OR44</strain>
    </source>
</reference>
<evidence type="ECO:0000313" key="3">
    <source>
        <dbReference type="Proteomes" id="UP000008021"/>
    </source>
</evidence>
<dbReference type="HOGENOM" id="CLU_2310087_0_0_1"/>
<feature type="region of interest" description="Disordered" evidence="1">
    <location>
        <begin position="1"/>
        <end position="65"/>
    </location>
</feature>
<dbReference type="eggNOG" id="ENOG502R5UZ">
    <property type="taxonomic scope" value="Eukaryota"/>
</dbReference>
<evidence type="ECO:0000256" key="1">
    <source>
        <dbReference type="SAM" id="MobiDB-lite"/>
    </source>
</evidence>
<protein>
    <submittedName>
        <fullName evidence="2">Uncharacterized protein</fullName>
    </submittedName>
</protein>
<dbReference type="Gramene" id="OMERI01G35140.1">
    <property type="protein sequence ID" value="OMERI01G35140.1"/>
    <property type="gene ID" value="OMERI01G35140"/>
</dbReference>
<accession>A0A0E0CAP0</accession>
<keyword evidence="3" id="KW-1185">Reference proteome</keyword>